<sequence length="108" mass="13008">MMYDQPDWTWTMALVYIQSVAFTSGHTKYVPDPIEANKATIMYVMFIFVLHIWILSFMTLFVNAILTLIRSIYMTQWAEITDHQLSQLERKFAERKQRRKHDNPKYEN</sequence>
<protein>
    <submittedName>
        <fullName evidence="4">Ion_trans domain-containing protein</fullName>
    </submittedName>
</protein>
<evidence type="ECO:0000313" key="2">
    <source>
        <dbReference type="EMBL" id="VDK57885.1"/>
    </source>
</evidence>
<dbReference type="WBParaSite" id="ASIM_0001706901-mRNA-1">
    <property type="protein sequence ID" value="ASIM_0001706901-mRNA-1"/>
    <property type="gene ID" value="ASIM_0001706901"/>
</dbReference>
<evidence type="ECO:0000256" key="1">
    <source>
        <dbReference type="SAM" id="Phobius"/>
    </source>
</evidence>
<dbReference type="EMBL" id="UYRR01033131">
    <property type="protein sequence ID" value="VDK57885.1"/>
    <property type="molecule type" value="Genomic_DNA"/>
</dbReference>
<organism evidence="4">
    <name type="scientific">Anisakis simplex</name>
    <name type="common">Herring worm</name>
    <dbReference type="NCBI Taxonomy" id="6269"/>
    <lineage>
        <taxon>Eukaryota</taxon>
        <taxon>Metazoa</taxon>
        <taxon>Ecdysozoa</taxon>
        <taxon>Nematoda</taxon>
        <taxon>Chromadorea</taxon>
        <taxon>Rhabditida</taxon>
        <taxon>Spirurina</taxon>
        <taxon>Ascaridomorpha</taxon>
        <taxon>Ascaridoidea</taxon>
        <taxon>Anisakidae</taxon>
        <taxon>Anisakis</taxon>
        <taxon>Anisakis simplex complex</taxon>
    </lineage>
</organism>
<accession>A0A0M3K7X8</accession>
<name>A0A0M3K7X8_ANISI</name>
<keyword evidence="3" id="KW-1185">Reference proteome</keyword>
<keyword evidence="1" id="KW-0812">Transmembrane</keyword>
<dbReference type="AlphaFoldDB" id="A0A0M3K7X8"/>
<gene>
    <name evidence="2" type="ORF">ASIM_LOCUS16476</name>
</gene>
<evidence type="ECO:0000313" key="3">
    <source>
        <dbReference type="Proteomes" id="UP000267096"/>
    </source>
</evidence>
<proteinExistence type="predicted"/>
<reference evidence="4" key="1">
    <citation type="submission" date="2017-02" db="UniProtKB">
        <authorList>
            <consortium name="WormBaseParasite"/>
        </authorList>
    </citation>
    <scope>IDENTIFICATION</scope>
</reference>
<evidence type="ECO:0000313" key="4">
    <source>
        <dbReference type="WBParaSite" id="ASIM_0001706901-mRNA-1"/>
    </source>
</evidence>
<keyword evidence="1" id="KW-0472">Membrane</keyword>
<reference evidence="2 3" key="2">
    <citation type="submission" date="2018-11" db="EMBL/GenBank/DDBJ databases">
        <authorList>
            <consortium name="Pathogen Informatics"/>
        </authorList>
    </citation>
    <scope>NUCLEOTIDE SEQUENCE [LARGE SCALE GENOMIC DNA]</scope>
</reference>
<keyword evidence="1" id="KW-1133">Transmembrane helix</keyword>
<dbReference type="OrthoDB" id="10542668at2759"/>
<feature type="transmembrane region" description="Helical" evidence="1">
    <location>
        <begin position="41"/>
        <end position="66"/>
    </location>
</feature>
<dbReference type="Proteomes" id="UP000267096">
    <property type="component" value="Unassembled WGS sequence"/>
</dbReference>